<dbReference type="EMBL" id="JACRSV010000001">
    <property type="protein sequence ID" value="MBC8558719.1"/>
    <property type="molecule type" value="Genomic_DNA"/>
</dbReference>
<dbReference type="RefSeq" id="WP_249293604.1">
    <property type="nucleotide sequence ID" value="NZ_JACRSV010000001.1"/>
</dbReference>
<dbReference type="Proteomes" id="UP000610760">
    <property type="component" value="Unassembled WGS sequence"/>
</dbReference>
<comment type="caution">
    <text evidence="1">The sequence shown here is derived from an EMBL/GenBank/DDBJ whole genome shotgun (WGS) entry which is preliminary data.</text>
</comment>
<evidence type="ECO:0000313" key="2">
    <source>
        <dbReference type="Proteomes" id="UP000610760"/>
    </source>
</evidence>
<dbReference type="AlphaFoldDB" id="A0A926I683"/>
<sequence length="316" mass="36264">MMFLATSFASITPVAPVVNGTSALSSVTLRQGTFRELSLTDQLWDRTQSDSSKFPEKIPQEWDYETILHAYFAGNLLAGNVQFAARNIGEVHIRRREKNSFQWIDLFHIPIETEEDFKFVRYDPYARSQKEYSYALVAVTKEVEEEGLKGGTEYPNEKSIRSEFDGLFIMERDLEYHSLVQTSVNTQKNRPAVAVPTLGNKYPFVILNGLNNYYSGSSSGIFFRKDAASCELKLEDGWTYRENLMEFLCNGKSKMLKNYDGRMWMISVVDSPTESEGEHDFLPVTSFNWVEIGDCDSGDDLRYYGFIDDFRLTKGR</sequence>
<gene>
    <name evidence="1" type="ORF">H8710_01415</name>
</gene>
<keyword evidence="2" id="KW-1185">Reference proteome</keyword>
<proteinExistence type="predicted"/>
<name>A0A926I683_9FIRM</name>
<reference evidence="1" key="1">
    <citation type="submission" date="2020-08" db="EMBL/GenBank/DDBJ databases">
        <title>Genome public.</title>
        <authorList>
            <person name="Liu C."/>
            <person name="Sun Q."/>
        </authorList>
    </citation>
    <scope>NUCLEOTIDE SEQUENCE</scope>
    <source>
        <strain evidence="1">NSJ-33</strain>
    </source>
</reference>
<evidence type="ECO:0000313" key="1">
    <source>
        <dbReference type="EMBL" id="MBC8558719.1"/>
    </source>
</evidence>
<accession>A0A926I683</accession>
<protein>
    <submittedName>
        <fullName evidence="1">Uncharacterized protein</fullName>
    </submittedName>
</protein>
<organism evidence="1 2">
    <name type="scientific">Fumia xinanensis</name>
    <dbReference type="NCBI Taxonomy" id="2763659"/>
    <lineage>
        <taxon>Bacteria</taxon>
        <taxon>Bacillati</taxon>
        <taxon>Bacillota</taxon>
        <taxon>Clostridia</taxon>
        <taxon>Eubacteriales</taxon>
        <taxon>Oscillospiraceae</taxon>
        <taxon>Fumia</taxon>
    </lineage>
</organism>